<dbReference type="GO" id="GO:0008270">
    <property type="term" value="F:zinc ion binding"/>
    <property type="evidence" value="ECO:0007669"/>
    <property type="project" value="UniProtKB-UniRule"/>
</dbReference>
<evidence type="ECO:0000313" key="7">
    <source>
        <dbReference type="Proteomes" id="UP000007803"/>
    </source>
</evidence>
<sequence>MKILLLVTAFNSLSQAVYTRLKDDGHKLNVVFGIHREQMIQEVLEFEPELILAPYLKAFIPEEIYKRYSTYIFHPGPIGDRGPNSLEYALKSHTKEWGVVLLRANALYDGGDIVAYSDFSVRETYKASLYRQEVVSASLKALEIFLSKPVQILQLLNPIHKKYTTVMRTINWQEDSTSIIIDKINLSDSFPGVLDELCGVRCYLYGVHKEDKLRGNLKEILAKRDGAVCIGTKDGAVWISHLKEPHRFKLPATYVLKEKIAGIKELRIPLIFDKSYNTFYEISVEQKGKVTYLNFNFHNGAMSSEQCMRLKYAFEYLKEESEVIVLCGGLDFFSNGIHLNILEDSKKQGEDGWSNINAMNDLIKSILEADEVATVASLAQNAGAGGVFLALACDYVVAKESVVLNPHYKTLGLSGSEYHTYTLPKRVGQEMAKQLLNDALPISVNYAKKIAMVDEVFSENSYYKNLHDFTASLYSEDFIWKKQEQLEMDKDFMESCKKQELETMYPEFWNQESAFHKLRHEFVYKICPTKTPERLKGVKMHEYSVVQALLEQIETIAAENEATKVRKIVVKIGLMSGVESHLLEIAFNTFKEKTVCDGAELIVNIQPLTIECNNCGNISELEKIDYCCQNCESIDVQVIDGEDMFLMSLEME</sequence>
<dbReference type="HAMAP" id="MF_00213">
    <property type="entry name" value="HypA_HybF"/>
    <property type="match status" value="1"/>
</dbReference>
<dbReference type="GO" id="GO:0003824">
    <property type="term" value="F:catalytic activity"/>
    <property type="evidence" value="ECO:0007669"/>
    <property type="project" value="InterPro"/>
</dbReference>
<evidence type="ECO:0000256" key="2">
    <source>
        <dbReference type="ARBA" id="ARBA00022723"/>
    </source>
</evidence>
<dbReference type="PANTHER" id="PTHR43388:SF1">
    <property type="entry name" value="HYDROGENASE MATURATION FACTOR HOXX"/>
    <property type="match status" value="1"/>
</dbReference>
<evidence type="ECO:0000256" key="1">
    <source>
        <dbReference type="ARBA" id="ARBA00022596"/>
    </source>
</evidence>
<feature type="binding site" evidence="4">
    <location>
        <position position="631"/>
    </location>
    <ligand>
        <name>Zn(2+)</name>
        <dbReference type="ChEBI" id="CHEBI:29105"/>
    </ligand>
</feature>
<dbReference type="InterPro" id="IPR029045">
    <property type="entry name" value="ClpP/crotonase-like_dom_sf"/>
</dbReference>
<evidence type="ECO:0000259" key="5">
    <source>
        <dbReference type="Pfam" id="PF02911"/>
    </source>
</evidence>
<dbReference type="STRING" id="563040.Saut_1301"/>
<dbReference type="InterPro" id="IPR011034">
    <property type="entry name" value="Formyl_transferase-like_C_sf"/>
</dbReference>
<dbReference type="InterPro" id="IPR020538">
    <property type="entry name" value="Hydgase_Ni_incorp_HypA/HybF_CS"/>
</dbReference>
<dbReference type="InterPro" id="IPR001753">
    <property type="entry name" value="Enoyl-CoA_hydra/iso"/>
</dbReference>
<dbReference type="GO" id="GO:0016151">
    <property type="term" value="F:nickel cation binding"/>
    <property type="evidence" value="ECO:0007669"/>
    <property type="project" value="UniProtKB-UniRule"/>
</dbReference>
<dbReference type="eggNOG" id="COG0375">
    <property type="taxonomic scope" value="Bacteria"/>
</dbReference>
<keyword evidence="7" id="KW-1185">Reference proteome</keyword>
<dbReference type="Gene3D" id="3.40.50.12230">
    <property type="match status" value="1"/>
</dbReference>
<dbReference type="CDD" id="cd06558">
    <property type="entry name" value="crotonase-like"/>
    <property type="match status" value="1"/>
</dbReference>
<dbReference type="InterPro" id="IPR005793">
    <property type="entry name" value="Formyl_trans_C"/>
</dbReference>
<keyword evidence="3 4" id="KW-0862">Zinc</keyword>
<dbReference type="PANTHER" id="PTHR43388">
    <property type="entry name" value="HYDROGENASE MATURATION FACTOR HOXX"/>
    <property type="match status" value="1"/>
</dbReference>
<dbReference type="Pfam" id="PF00378">
    <property type="entry name" value="ECH_1"/>
    <property type="match status" value="1"/>
</dbReference>
<organism evidence="6 7">
    <name type="scientific">Sulfurimonas autotrophica (strain ATCC BAA-671 / DSM 16294 / JCM 11897 / OK10)</name>
    <dbReference type="NCBI Taxonomy" id="563040"/>
    <lineage>
        <taxon>Bacteria</taxon>
        <taxon>Pseudomonadati</taxon>
        <taxon>Campylobacterota</taxon>
        <taxon>Epsilonproteobacteria</taxon>
        <taxon>Campylobacterales</taxon>
        <taxon>Sulfurimonadaceae</taxon>
        <taxon>Sulfurimonas</taxon>
    </lineage>
</organism>
<dbReference type="RefSeq" id="WP_013327102.1">
    <property type="nucleotide sequence ID" value="NC_014506.1"/>
</dbReference>
<comment type="function">
    <text evidence="4">Involved in the maturation of [NiFe] hydrogenases. Required for nickel insertion into the metal center of the hydrogenase.</text>
</comment>
<dbReference type="InterPro" id="IPR036477">
    <property type="entry name" value="Formyl_transf_N_sf"/>
</dbReference>
<dbReference type="Proteomes" id="UP000007803">
    <property type="component" value="Chromosome"/>
</dbReference>
<dbReference type="CDD" id="cd08701">
    <property type="entry name" value="FMT_C_HypX"/>
    <property type="match status" value="1"/>
</dbReference>
<feature type="binding site" evidence="4">
    <location>
        <position position="628"/>
    </location>
    <ligand>
        <name>Zn(2+)</name>
        <dbReference type="ChEBI" id="CHEBI:29105"/>
    </ligand>
</feature>
<dbReference type="Gene3D" id="3.90.226.10">
    <property type="entry name" value="2-enoyl-CoA Hydratase, Chain A, domain 1"/>
    <property type="match status" value="1"/>
</dbReference>
<gene>
    <name evidence="4" type="primary">hypA</name>
    <name evidence="6" type="ordered locus">Saut_1301</name>
</gene>
<proteinExistence type="inferred from homology"/>
<dbReference type="eggNOG" id="COG0223">
    <property type="taxonomic scope" value="Bacteria"/>
</dbReference>
<dbReference type="SUPFAM" id="SSF50486">
    <property type="entry name" value="FMT C-terminal domain-like"/>
    <property type="match status" value="1"/>
</dbReference>
<dbReference type="GO" id="GO:0051604">
    <property type="term" value="P:protein maturation"/>
    <property type="evidence" value="ECO:0007669"/>
    <property type="project" value="InterPro"/>
</dbReference>
<protein>
    <recommendedName>
        <fullName evidence="4">Hydrogenase maturation factor HypA</fullName>
    </recommendedName>
</protein>
<dbReference type="Gene3D" id="3.30.2320.80">
    <property type="match status" value="1"/>
</dbReference>
<evidence type="ECO:0000256" key="3">
    <source>
        <dbReference type="ARBA" id="ARBA00022833"/>
    </source>
</evidence>
<dbReference type="HOGENOM" id="CLU_008537_1_0_7"/>
<dbReference type="InterPro" id="IPR000688">
    <property type="entry name" value="HypA/HybF"/>
</dbReference>
<dbReference type="eggNOG" id="COG1024">
    <property type="taxonomic scope" value="Bacteria"/>
</dbReference>
<dbReference type="SUPFAM" id="SSF53328">
    <property type="entry name" value="Formyltransferase"/>
    <property type="match status" value="1"/>
</dbReference>
<comment type="similarity">
    <text evidence="4">Belongs to the HypA/HybF family.</text>
</comment>
<dbReference type="Pfam" id="PF01155">
    <property type="entry name" value="HypA"/>
    <property type="match status" value="1"/>
</dbReference>
<keyword evidence="1 4" id="KW-0533">Nickel</keyword>
<keyword evidence="2 4" id="KW-0479">Metal-binding</keyword>
<evidence type="ECO:0000256" key="4">
    <source>
        <dbReference type="HAMAP-Rule" id="MF_00213"/>
    </source>
</evidence>
<feature type="binding site" evidence="4">
    <location>
        <position position="612"/>
    </location>
    <ligand>
        <name>Zn(2+)</name>
        <dbReference type="ChEBI" id="CHEBI:29105"/>
    </ligand>
</feature>
<dbReference type="KEGG" id="sua:Saut_1301"/>
<dbReference type="InterPro" id="IPR047180">
    <property type="entry name" value="HoxX-like"/>
</dbReference>
<feature type="binding site" evidence="4">
    <location>
        <position position="541"/>
    </location>
    <ligand>
        <name>Ni(2+)</name>
        <dbReference type="ChEBI" id="CHEBI:49786"/>
    </ligand>
</feature>
<evidence type="ECO:0000313" key="6">
    <source>
        <dbReference type="EMBL" id="ADN09349.1"/>
    </source>
</evidence>
<feature type="binding site" evidence="4">
    <location>
        <position position="615"/>
    </location>
    <ligand>
        <name>Zn(2+)</name>
        <dbReference type="ChEBI" id="CHEBI:29105"/>
    </ligand>
</feature>
<dbReference type="EMBL" id="CP002205">
    <property type="protein sequence ID" value="ADN09349.1"/>
    <property type="molecule type" value="Genomic_DNA"/>
</dbReference>
<reference evidence="7" key="1">
    <citation type="journal article" date="2010" name="Stand. Genomic Sci.">
        <title>Complete genome sequence of Sulfurimonas autotrophica type strain (OK10).</title>
        <authorList>
            <person name="Sikorski J."/>
            <person name="Munk C."/>
            <person name="Lapidus A."/>
            <person name="Djao O."/>
            <person name="Lucas S."/>
            <person name="Glavina Del Rio T."/>
            <person name="Nolan M."/>
            <person name="Tice H."/>
            <person name="Han C."/>
            <person name="Cheng J."/>
            <person name="Tapia R."/>
            <person name="Goodwin L."/>
            <person name="Pitluck S."/>
            <person name="Liolios K."/>
            <person name="Ivanova N."/>
            <person name="Mavromatis K."/>
            <person name="Mikhailova N."/>
            <person name="Pati A."/>
            <person name="Sims D."/>
            <person name="Meincke L."/>
            <person name="Brettin T."/>
            <person name="Detter J."/>
            <person name="Chen A."/>
            <person name="Palaniappan K."/>
            <person name="Land M."/>
            <person name="Hauser L."/>
            <person name="Chang Y."/>
            <person name="Jeffries C."/>
            <person name="Rohde M."/>
            <person name="Lang E."/>
            <person name="Spring S."/>
            <person name="Goker M."/>
            <person name="Woyke T."/>
            <person name="Bristow J."/>
            <person name="Eisen J."/>
            <person name="Markowitz V."/>
            <person name="Hugenholtz P."/>
            <person name="Kyrpides N."/>
            <person name="Klenk H."/>
        </authorList>
    </citation>
    <scope>NUCLEOTIDE SEQUENCE [LARGE SCALE GENOMIC DNA]</scope>
    <source>
        <strain evidence="7">ATCC BAA-671 / DSM 16294 / JCM 11897 / OK10</strain>
    </source>
</reference>
<feature type="domain" description="Formyl transferase C-terminal" evidence="5">
    <location>
        <begin position="167"/>
        <end position="256"/>
    </location>
</feature>
<accession>E0UTI4</accession>
<dbReference type="SUPFAM" id="SSF52096">
    <property type="entry name" value="ClpP/crotonase"/>
    <property type="match status" value="1"/>
</dbReference>
<dbReference type="AlphaFoldDB" id="E0UTI4"/>
<dbReference type="Pfam" id="PF02911">
    <property type="entry name" value="Formyl_trans_C"/>
    <property type="match status" value="1"/>
</dbReference>
<dbReference type="OrthoDB" id="580992at2"/>
<dbReference type="PROSITE" id="PS01249">
    <property type="entry name" value="HYPA"/>
    <property type="match status" value="1"/>
</dbReference>
<name>E0UTI4_SULAO</name>